<name>A0ABD2T298_9SOLN</name>
<reference evidence="1 2" key="1">
    <citation type="submission" date="2024-05" db="EMBL/GenBank/DDBJ databases">
        <title>De novo assembly of an allotetraploid wild potato.</title>
        <authorList>
            <person name="Hosaka A.J."/>
        </authorList>
    </citation>
    <scope>NUCLEOTIDE SEQUENCE [LARGE SCALE GENOMIC DNA]</scope>
    <source>
        <tissue evidence="1">Young leaves</tissue>
    </source>
</reference>
<comment type="caution">
    <text evidence="1">The sequence shown here is derived from an EMBL/GenBank/DDBJ whole genome shotgun (WGS) entry which is preliminary data.</text>
</comment>
<gene>
    <name evidence="1" type="ORF">AABB24_022926</name>
</gene>
<evidence type="ECO:0000313" key="1">
    <source>
        <dbReference type="EMBL" id="KAL3350160.1"/>
    </source>
</evidence>
<proteinExistence type="predicted"/>
<dbReference type="Proteomes" id="UP001627284">
    <property type="component" value="Unassembled WGS sequence"/>
</dbReference>
<dbReference type="AlphaFoldDB" id="A0ABD2T298"/>
<accession>A0ABD2T298</accession>
<evidence type="ECO:0000313" key="2">
    <source>
        <dbReference type="Proteomes" id="UP001627284"/>
    </source>
</evidence>
<dbReference type="EMBL" id="JBJKTR010000013">
    <property type="protein sequence ID" value="KAL3350160.1"/>
    <property type="molecule type" value="Genomic_DNA"/>
</dbReference>
<sequence>MILLNLSFQDKLKSHPVQKPLRQLPAFGHPELRDVASSQKGLSFSLALNSKIIPPPPTPQADHPILSCTANCWPDLSPPPATWYEIPLPPFFLPFSVFFCCTATTGQQESSDPIQMTDDRQTKGVYRSSLGFGKSVHSFFYPHQLLGMIHHPFYIFSCLI</sequence>
<organism evidence="1 2">
    <name type="scientific">Solanum stoloniferum</name>
    <dbReference type="NCBI Taxonomy" id="62892"/>
    <lineage>
        <taxon>Eukaryota</taxon>
        <taxon>Viridiplantae</taxon>
        <taxon>Streptophyta</taxon>
        <taxon>Embryophyta</taxon>
        <taxon>Tracheophyta</taxon>
        <taxon>Spermatophyta</taxon>
        <taxon>Magnoliopsida</taxon>
        <taxon>eudicotyledons</taxon>
        <taxon>Gunneridae</taxon>
        <taxon>Pentapetalae</taxon>
        <taxon>asterids</taxon>
        <taxon>lamiids</taxon>
        <taxon>Solanales</taxon>
        <taxon>Solanaceae</taxon>
        <taxon>Solanoideae</taxon>
        <taxon>Solaneae</taxon>
        <taxon>Solanum</taxon>
    </lineage>
</organism>
<protein>
    <submittedName>
        <fullName evidence="1">Uncharacterized protein</fullName>
    </submittedName>
</protein>
<keyword evidence="2" id="KW-1185">Reference proteome</keyword>